<accession>A0A7Y9EDQ7</accession>
<name>A0A7Y9EDQ7_9ACTN</name>
<dbReference type="Proteomes" id="UP000529783">
    <property type="component" value="Unassembled WGS sequence"/>
</dbReference>
<feature type="compositionally biased region" description="Polar residues" evidence="1">
    <location>
        <begin position="1"/>
        <end position="10"/>
    </location>
</feature>
<sequence length="742" mass="80390">MDGASNTSRASELATVVRLPVDQHDQHDQPGKPGDAEGDAVSGRVLTAEQYARMLSQREQAYARWHGYRSDAAWLARALGAVAADDRTKFVARNAWYVPVGAGVVARRVWEAKTNSRYERMMRAAEAAGDFEAVADWEQRAEQARQRRHQRVMDWITNPVQFAKTAAVSVGTSVGALLGLGVAMAVSEHDPSLVNDPLMAAAMVVHGTAVAVQAAWEPTMTIAPWATAAWLWNEGRRRGAGVPGWLAAPAEEGADTHMVVTADTIVLALQHLKIPELKKAFKDGWVPTFDPQPVRDGQGYHTVFTLPLGVTAEMVADLRPVLARNLHRAEIEVWPSDADKAGTGKAGSVDLWVADAGAISRNAPEYPLLHEGTADVFTGVPGGVSPRGDAITVPVVSNNVVAGGQMGQGKSNACRVVMLGAALDPLAELDVFVFANNGDFDSYAPRLARYRKGVDDETAAAALARLHELYAEVGRRENRLAELGAKKVTRSLAEQHADLHPIVALFSECHELFGHPTYGDQAAELATKTAKRARKTAITLMFDTQSSRKEAIPPKLVELVSVNACFYVKTWRSNDGFLGDGSFAAGIRATELRPGRDRGTSLITGVSDAPFELLRWYFIEVDDDTGYDAAADVIARAMTQVHPATPVQANTKPTTVEQRDLLDDLDEVLGTERVRLADVPALLRDLAPTWGPYLALTGAQLRERLTELRVKTTNKGNVPRLDPADLRRAIADKATADLDDNE</sequence>
<dbReference type="EMBL" id="JACCBA010000001">
    <property type="protein sequence ID" value="NYD45586.1"/>
    <property type="molecule type" value="Genomic_DNA"/>
</dbReference>
<reference evidence="2 3" key="1">
    <citation type="submission" date="2020-07" db="EMBL/GenBank/DDBJ databases">
        <title>Sequencing the genomes of 1000 actinobacteria strains.</title>
        <authorList>
            <person name="Klenk H.-P."/>
        </authorList>
    </citation>
    <scope>NUCLEOTIDE SEQUENCE [LARGE SCALE GENOMIC DNA]</scope>
    <source>
        <strain evidence="2 3">DSM 40398</strain>
    </source>
</reference>
<dbReference type="Gene3D" id="3.40.50.300">
    <property type="entry name" value="P-loop containing nucleotide triphosphate hydrolases"/>
    <property type="match status" value="1"/>
</dbReference>
<keyword evidence="3" id="KW-1185">Reference proteome</keyword>
<dbReference type="RefSeq" id="WP_179842989.1">
    <property type="nucleotide sequence ID" value="NZ_JACCBA010000001.1"/>
</dbReference>
<dbReference type="AlphaFoldDB" id="A0A7Y9EDQ7"/>
<evidence type="ECO:0000313" key="3">
    <source>
        <dbReference type="Proteomes" id="UP000529783"/>
    </source>
</evidence>
<gene>
    <name evidence="2" type="ORF">BJY14_001569</name>
</gene>
<organism evidence="2 3">
    <name type="scientific">Actinomadura luteofluorescens</name>
    <dbReference type="NCBI Taxonomy" id="46163"/>
    <lineage>
        <taxon>Bacteria</taxon>
        <taxon>Bacillati</taxon>
        <taxon>Actinomycetota</taxon>
        <taxon>Actinomycetes</taxon>
        <taxon>Streptosporangiales</taxon>
        <taxon>Thermomonosporaceae</taxon>
        <taxon>Actinomadura</taxon>
    </lineage>
</organism>
<feature type="region of interest" description="Disordered" evidence="1">
    <location>
        <begin position="1"/>
        <end position="39"/>
    </location>
</feature>
<protein>
    <submittedName>
        <fullName evidence="2">S-DNA-T family DNA segregation ATPase FtsK/SpoIIIE</fullName>
    </submittedName>
</protein>
<evidence type="ECO:0000313" key="2">
    <source>
        <dbReference type="EMBL" id="NYD45586.1"/>
    </source>
</evidence>
<feature type="compositionally biased region" description="Basic and acidic residues" evidence="1">
    <location>
        <begin position="21"/>
        <end position="30"/>
    </location>
</feature>
<proteinExistence type="predicted"/>
<evidence type="ECO:0000256" key="1">
    <source>
        <dbReference type="SAM" id="MobiDB-lite"/>
    </source>
</evidence>
<comment type="caution">
    <text evidence="2">The sequence shown here is derived from an EMBL/GenBank/DDBJ whole genome shotgun (WGS) entry which is preliminary data.</text>
</comment>
<dbReference type="InterPro" id="IPR027417">
    <property type="entry name" value="P-loop_NTPase"/>
</dbReference>